<feature type="region of interest" description="Disordered" evidence="1">
    <location>
        <begin position="227"/>
        <end position="247"/>
    </location>
</feature>
<accession>A0A8K0K926</accession>
<feature type="domain" description="PiggyBac transposable element-derived protein" evidence="2">
    <location>
        <begin position="28"/>
        <end position="162"/>
    </location>
</feature>
<evidence type="ECO:0000313" key="4">
    <source>
        <dbReference type="Proteomes" id="UP000792457"/>
    </source>
</evidence>
<reference evidence="3" key="1">
    <citation type="submission" date="2013-04" db="EMBL/GenBank/DDBJ databases">
        <authorList>
            <person name="Qu J."/>
            <person name="Murali S.C."/>
            <person name="Bandaranaike D."/>
            <person name="Bellair M."/>
            <person name="Blankenburg K."/>
            <person name="Chao H."/>
            <person name="Dinh H."/>
            <person name="Doddapaneni H."/>
            <person name="Downs B."/>
            <person name="Dugan-Rocha S."/>
            <person name="Elkadiri S."/>
            <person name="Gnanaolivu R.D."/>
            <person name="Hernandez B."/>
            <person name="Javaid M."/>
            <person name="Jayaseelan J.C."/>
            <person name="Lee S."/>
            <person name="Li M."/>
            <person name="Ming W."/>
            <person name="Munidasa M."/>
            <person name="Muniz J."/>
            <person name="Nguyen L."/>
            <person name="Ongeri F."/>
            <person name="Osuji N."/>
            <person name="Pu L.-L."/>
            <person name="Puazo M."/>
            <person name="Qu C."/>
            <person name="Quiroz J."/>
            <person name="Raj R."/>
            <person name="Weissenberger G."/>
            <person name="Xin Y."/>
            <person name="Zou X."/>
            <person name="Han Y."/>
            <person name="Richards S."/>
            <person name="Worley K."/>
            <person name="Muzny D."/>
            <person name="Gibbs R."/>
        </authorList>
    </citation>
    <scope>NUCLEOTIDE SEQUENCE</scope>
    <source>
        <strain evidence="3">Sampled in the wild</strain>
    </source>
</reference>
<proteinExistence type="predicted"/>
<dbReference type="Proteomes" id="UP000792457">
    <property type="component" value="Unassembled WGS sequence"/>
</dbReference>
<dbReference type="AlphaFoldDB" id="A0A8K0K926"/>
<gene>
    <name evidence="3" type="ORF">J437_LFUL006838</name>
</gene>
<comment type="caution">
    <text evidence="3">The sequence shown here is derived from an EMBL/GenBank/DDBJ whole genome shotgun (WGS) entry which is preliminary data.</text>
</comment>
<reference evidence="3" key="2">
    <citation type="submission" date="2017-10" db="EMBL/GenBank/DDBJ databases">
        <title>Ladona fulva Genome sequencing and assembly.</title>
        <authorList>
            <person name="Murali S."/>
            <person name="Richards S."/>
            <person name="Bandaranaike D."/>
            <person name="Bellair M."/>
            <person name="Blankenburg K."/>
            <person name="Chao H."/>
            <person name="Dinh H."/>
            <person name="Doddapaneni H."/>
            <person name="Dugan-Rocha S."/>
            <person name="Elkadiri S."/>
            <person name="Gnanaolivu R."/>
            <person name="Hernandez B."/>
            <person name="Skinner E."/>
            <person name="Javaid M."/>
            <person name="Lee S."/>
            <person name="Li M."/>
            <person name="Ming W."/>
            <person name="Munidasa M."/>
            <person name="Muniz J."/>
            <person name="Nguyen L."/>
            <person name="Hughes D."/>
            <person name="Osuji N."/>
            <person name="Pu L.-L."/>
            <person name="Puazo M."/>
            <person name="Qu C."/>
            <person name="Quiroz J."/>
            <person name="Raj R."/>
            <person name="Weissenberger G."/>
            <person name="Xin Y."/>
            <person name="Zou X."/>
            <person name="Han Y."/>
            <person name="Worley K."/>
            <person name="Muzny D."/>
            <person name="Gibbs R."/>
        </authorList>
    </citation>
    <scope>NUCLEOTIDE SEQUENCE</scope>
    <source>
        <strain evidence="3">Sampled in the wild</strain>
    </source>
</reference>
<dbReference type="Pfam" id="PF13843">
    <property type="entry name" value="DDE_Tnp_1_7"/>
    <property type="match status" value="1"/>
</dbReference>
<sequence>MNGKFKLVQNPKVKSQSLNISSCYNDTAKLQRNTTADNWFSSVLLAEELLSKRITFVGTIRKNKREFPPQMVNTKGREEKSCLFGFRNKMTLKCDPNFDDQKSIDEATGGEKKPEIITYYNYTKGGVDTVDKMCTTYDTARNTRRWPLAIFFPLRNTAGINSVIVFNDVNKENRMRRRRLLRERSLQLTRPFITKRLGMKMIPRELKRKVEVIAGLSTSTETITKPKKWKSGRCAKCPRSDDVKTSN</sequence>
<feature type="compositionally biased region" description="Basic and acidic residues" evidence="1">
    <location>
        <begin position="238"/>
        <end position="247"/>
    </location>
</feature>
<feature type="non-terminal residue" evidence="3">
    <location>
        <position position="247"/>
    </location>
</feature>
<name>A0A8K0K926_LADFU</name>
<dbReference type="PANTHER" id="PTHR46599:SF6">
    <property type="entry name" value="DUAL SPECIFICITY PHOSPHATASE 26"/>
    <property type="match status" value="1"/>
</dbReference>
<evidence type="ECO:0000313" key="3">
    <source>
        <dbReference type="EMBL" id="KAG8230641.1"/>
    </source>
</evidence>
<dbReference type="PANTHER" id="PTHR46599">
    <property type="entry name" value="PIGGYBAC TRANSPOSABLE ELEMENT-DERIVED PROTEIN 4"/>
    <property type="match status" value="1"/>
</dbReference>
<protein>
    <recommendedName>
        <fullName evidence="2">PiggyBac transposable element-derived protein domain-containing protein</fullName>
    </recommendedName>
</protein>
<evidence type="ECO:0000256" key="1">
    <source>
        <dbReference type="SAM" id="MobiDB-lite"/>
    </source>
</evidence>
<organism evidence="3 4">
    <name type="scientific">Ladona fulva</name>
    <name type="common">Scarce chaser dragonfly</name>
    <name type="synonym">Libellula fulva</name>
    <dbReference type="NCBI Taxonomy" id="123851"/>
    <lineage>
        <taxon>Eukaryota</taxon>
        <taxon>Metazoa</taxon>
        <taxon>Ecdysozoa</taxon>
        <taxon>Arthropoda</taxon>
        <taxon>Hexapoda</taxon>
        <taxon>Insecta</taxon>
        <taxon>Pterygota</taxon>
        <taxon>Palaeoptera</taxon>
        <taxon>Odonata</taxon>
        <taxon>Epiprocta</taxon>
        <taxon>Anisoptera</taxon>
        <taxon>Libelluloidea</taxon>
        <taxon>Libellulidae</taxon>
        <taxon>Ladona</taxon>
    </lineage>
</organism>
<dbReference type="OrthoDB" id="10057959at2759"/>
<dbReference type="InterPro" id="IPR029526">
    <property type="entry name" value="PGBD"/>
</dbReference>
<keyword evidence="4" id="KW-1185">Reference proteome</keyword>
<evidence type="ECO:0000259" key="2">
    <source>
        <dbReference type="Pfam" id="PF13843"/>
    </source>
</evidence>
<dbReference type="EMBL" id="KZ308499">
    <property type="protein sequence ID" value="KAG8230641.1"/>
    <property type="molecule type" value="Genomic_DNA"/>
</dbReference>